<keyword evidence="2" id="KW-1185">Reference proteome</keyword>
<accession>M1YXJ4</accession>
<dbReference type="EMBL" id="CAQJ01000028">
    <property type="protein sequence ID" value="CCQ90190.1"/>
    <property type="molecule type" value="Genomic_DNA"/>
</dbReference>
<dbReference type="HOGENOM" id="CLU_2480167_0_0_0"/>
<evidence type="ECO:0000313" key="1">
    <source>
        <dbReference type="EMBL" id="CCQ90190.1"/>
    </source>
</evidence>
<proteinExistence type="predicted"/>
<protein>
    <submittedName>
        <fullName evidence="1">Uncharacterized protein</fullName>
    </submittedName>
</protein>
<sequence length="87" mass="10435">MSEQHAHDIEINYRKIFARLRTRKKFSIQSIEGTKVIVEQDEEICGQKEPRTFEFNSEKELEQFVTQENQIERDIESQLSGNQMPYR</sequence>
<dbReference type="RefSeq" id="WP_005007464.1">
    <property type="nucleotide sequence ID" value="NZ_HG422173.1"/>
</dbReference>
<dbReference type="AlphaFoldDB" id="M1YXJ4"/>
<gene>
    <name evidence="1" type="ORF">NITGR_250103</name>
</gene>
<dbReference type="InParanoid" id="M1YXJ4"/>
<dbReference type="Proteomes" id="UP000011704">
    <property type="component" value="Unassembled WGS sequence"/>
</dbReference>
<reference evidence="1 2" key="1">
    <citation type="journal article" date="2013" name="Front. Microbiol.">
        <title>The genome of Nitrospina gracilis illuminates the metabolism and evolution of the major marine nitrite oxidizer.</title>
        <authorList>
            <person name="Luecker S."/>
            <person name="Nowka B."/>
            <person name="Rattei T."/>
            <person name="Spieck E."/>
            <person name="and Daims H."/>
        </authorList>
    </citation>
    <scope>NUCLEOTIDE SEQUENCE [LARGE SCALE GENOMIC DNA]</scope>
    <source>
        <strain evidence="1 2">3/211</strain>
    </source>
</reference>
<evidence type="ECO:0000313" key="2">
    <source>
        <dbReference type="Proteomes" id="UP000011704"/>
    </source>
</evidence>
<dbReference type="STRING" id="1266370.NITGR_250103"/>
<comment type="caution">
    <text evidence="1">The sequence shown here is derived from an EMBL/GenBank/DDBJ whole genome shotgun (WGS) entry which is preliminary data.</text>
</comment>
<name>M1YXJ4_NITG3</name>
<organism evidence="1 2">
    <name type="scientific">Nitrospina gracilis (strain 3/211)</name>
    <dbReference type="NCBI Taxonomy" id="1266370"/>
    <lineage>
        <taxon>Bacteria</taxon>
        <taxon>Pseudomonadati</taxon>
        <taxon>Nitrospinota/Tectimicrobiota group</taxon>
        <taxon>Nitrospinota</taxon>
        <taxon>Nitrospinia</taxon>
        <taxon>Nitrospinales</taxon>
        <taxon>Nitrospinaceae</taxon>
        <taxon>Nitrospina</taxon>
    </lineage>
</organism>